<dbReference type="Proteomes" id="UP000178348">
    <property type="component" value="Unassembled WGS sequence"/>
</dbReference>
<feature type="domain" description="Solute-binding protein family 5" evidence="5">
    <location>
        <begin position="94"/>
        <end position="470"/>
    </location>
</feature>
<evidence type="ECO:0000259" key="5">
    <source>
        <dbReference type="Pfam" id="PF00496"/>
    </source>
</evidence>
<accession>A0A1G2CJ58</accession>
<sequence length="566" mass="62528">MSAIGALAIMIRKIFDAFTFGERRAFLAAVALGVASALSLALFIFITSTNVAPARGGEYAEGFVGQPSFVNPVLAATEIDRGLVRLLFANLDTLAEKVDMDEQGRIFRVRLKENLTWSDGRKLTSDDVIFTVQKIQDTEHRSPLATSWQGVAVSRSSELELQFNLGAPYPSFAENLKALYPVPKHLFAEIPAANWRLSDYNLKPVGSGPYQFSAYEKQPDGFLRSYRLAANEHYAGEAPFISGFTATFFPNRKDLVAAFNSGSVDGMALADALALGDIKRPYRLFSFRIPSYYAVFFNQSQSVALKDPVVRKALNDAAFPVTEKILKEVFDGRARAVNGPVPPDVLPEMDSDVREVATSSVSALENAGWRLPSRATSSDAAGNSDVREKQLKSGKASLEFTLTVPDLPFLVRTAEELIAAWKPLGAKVTLAVVPLGEEMNQMIKNRSYQAILFGNVLNPPFDLYPFWSSNERFSPGRNLSLYSNKRVDTLLENIRKATDEEKRMHDVRDAASIISGDIPAIFLYSPDYLYLATKDLKGVSPALMNEPADRFLGAGLWYLKTARVWE</sequence>
<dbReference type="InterPro" id="IPR039424">
    <property type="entry name" value="SBP_5"/>
</dbReference>
<dbReference type="Gene3D" id="3.90.76.10">
    <property type="entry name" value="Dipeptide-binding Protein, Domain 1"/>
    <property type="match status" value="1"/>
</dbReference>
<evidence type="ECO:0000313" key="6">
    <source>
        <dbReference type="EMBL" id="OGZ01415.1"/>
    </source>
</evidence>
<evidence type="ECO:0000256" key="1">
    <source>
        <dbReference type="ARBA" id="ARBA00005695"/>
    </source>
</evidence>
<comment type="caution">
    <text evidence="6">The sequence shown here is derived from an EMBL/GenBank/DDBJ whole genome shotgun (WGS) entry which is preliminary data.</text>
</comment>
<dbReference type="InterPro" id="IPR030678">
    <property type="entry name" value="Peptide/Ni-bd"/>
</dbReference>
<comment type="similarity">
    <text evidence="1">Belongs to the bacterial solute-binding protein 5 family.</text>
</comment>
<dbReference type="Gene3D" id="3.40.190.10">
    <property type="entry name" value="Periplasmic binding protein-like II"/>
    <property type="match status" value="1"/>
</dbReference>
<dbReference type="Pfam" id="PF00496">
    <property type="entry name" value="SBP_bac_5"/>
    <property type="match status" value="1"/>
</dbReference>
<gene>
    <name evidence="6" type="ORF">A2946_00920</name>
</gene>
<dbReference type="GO" id="GO:1904680">
    <property type="term" value="F:peptide transmembrane transporter activity"/>
    <property type="evidence" value="ECO:0007669"/>
    <property type="project" value="TreeGrafter"/>
</dbReference>
<keyword evidence="4" id="KW-1133">Transmembrane helix</keyword>
<keyword evidence="3" id="KW-0732">Signal</keyword>
<evidence type="ECO:0000256" key="2">
    <source>
        <dbReference type="ARBA" id="ARBA00022448"/>
    </source>
</evidence>
<feature type="transmembrane region" description="Helical" evidence="4">
    <location>
        <begin position="25"/>
        <end position="46"/>
    </location>
</feature>
<keyword evidence="4" id="KW-0472">Membrane</keyword>
<keyword evidence="4" id="KW-0812">Transmembrane</keyword>
<organism evidence="6 7">
    <name type="scientific">Candidatus Liptonbacteria bacterium RIFCSPLOWO2_01_FULL_53_13</name>
    <dbReference type="NCBI Taxonomy" id="1798651"/>
    <lineage>
        <taxon>Bacteria</taxon>
        <taxon>Candidatus Liptoniibacteriota</taxon>
    </lineage>
</organism>
<name>A0A1G2CJ58_9BACT</name>
<evidence type="ECO:0000256" key="4">
    <source>
        <dbReference type="SAM" id="Phobius"/>
    </source>
</evidence>
<evidence type="ECO:0000256" key="3">
    <source>
        <dbReference type="ARBA" id="ARBA00022729"/>
    </source>
</evidence>
<dbReference type="GO" id="GO:0042597">
    <property type="term" value="C:periplasmic space"/>
    <property type="evidence" value="ECO:0007669"/>
    <property type="project" value="UniProtKB-ARBA"/>
</dbReference>
<dbReference type="EMBL" id="MHLB01000039">
    <property type="protein sequence ID" value="OGZ01415.1"/>
    <property type="molecule type" value="Genomic_DNA"/>
</dbReference>
<dbReference type="PIRSF" id="PIRSF002741">
    <property type="entry name" value="MppA"/>
    <property type="match status" value="1"/>
</dbReference>
<dbReference type="Gene3D" id="3.10.105.10">
    <property type="entry name" value="Dipeptide-binding Protein, Domain 3"/>
    <property type="match status" value="1"/>
</dbReference>
<dbReference type="InterPro" id="IPR000914">
    <property type="entry name" value="SBP_5_dom"/>
</dbReference>
<dbReference type="PANTHER" id="PTHR30290:SF9">
    <property type="entry name" value="OLIGOPEPTIDE-BINDING PROTEIN APPA"/>
    <property type="match status" value="1"/>
</dbReference>
<evidence type="ECO:0000313" key="7">
    <source>
        <dbReference type="Proteomes" id="UP000178348"/>
    </source>
</evidence>
<reference evidence="6 7" key="1">
    <citation type="journal article" date="2016" name="Nat. Commun.">
        <title>Thousands of microbial genomes shed light on interconnected biogeochemical processes in an aquifer system.</title>
        <authorList>
            <person name="Anantharaman K."/>
            <person name="Brown C.T."/>
            <person name="Hug L.A."/>
            <person name="Sharon I."/>
            <person name="Castelle C.J."/>
            <person name="Probst A.J."/>
            <person name="Thomas B.C."/>
            <person name="Singh A."/>
            <person name="Wilkins M.J."/>
            <person name="Karaoz U."/>
            <person name="Brodie E.L."/>
            <person name="Williams K.H."/>
            <person name="Hubbard S.S."/>
            <person name="Banfield J.F."/>
        </authorList>
    </citation>
    <scope>NUCLEOTIDE SEQUENCE [LARGE SCALE GENOMIC DNA]</scope>
</reference>
<protein>
    <recommendedName>
        <fullName evidence="5">Solute-binding protein family 5 domain-containing protein</fullName>
    </recommendedName>
</protein>
<dbReference type="GO" id="GO:0015833">
    <property type="term" value="P:peptide transport"/>
    <property type="evidence" value="ECO:0007669"/>
    <property type="project" value="TreeGrafter"/>
</dbReference>
<keyword evidence="2" id="KW-0813">Transport</keyword>
<dbReference type="PANTHER" id="PTHR30290">
    <property type="entry name" value="PERIPLASMIC BINDING COMPONENT OF ABC TRANSPORTER"/>
    <property type="match status" value="1"/>
</dbReference>
<dbReference type="GO" id="GO:0043190">
    <property type="term" value="C:ATP-binding cassette (ABC) transporter complex"/>
    <property type="evidence" value="ECO:0007669"/>
    <property type="project" value="InterPro"/>
</dbReference>
<dbReference type="SUPFAM" id="SSF53850">
    <property type="entry name" value="Periplasmic binding protein-like II"/>
    <property type="match status" value="1"/>
</dbReference>
<dbReference type="AlphaFoldDB" id="A0A1G2CJ58"/>
<proteinExistence type="inferred from homology"/>